<dbReference type="InterPro" id="IPR039425">
    <property type="entry name" value="RNA_pol_sigma-70-like"/>
</dbReference>
<dbReference type="Proteomes" id="UP001285521">
    <property type="component" value="Unassembled WGS sequence"/>
</dbReference>
<dbReference type="Gene3D" id="1.10.10.10">
    <property type="entry name" value="Winged helix-like DNA-binding domain superfamily/Winged helix DNA-binding domain"/>
    <property type="match status" value="1"/>
</dbReference>
<feature type="domain" description="RNA polymerase sigma-70 region 2" evidence="6">
    <location>
        <begin position="24"/>
        <end position="88"/>
    </location>
</feature>
<dbReference type="PANTHER" id="PTHR43133:SF8">
    <property type="entry name" value="RNA POLYMERASE SIGMA FACTOR HI_1459-RELATED"/>
    <property type="match status" value="1"/>
</dbReference>
<dbReference type="InterPro" id="IPR013325">
    <property type="entry name" value="RNA_pol_sigma_r2"/>
</dbReference>
<dbReference type="SUPFAM" id="SSF88946">
    <property type="entry name" value="Sigma2 domain of RNA polymerase sigma factors"/>
    <property type="match status" value="1"/>
</dbReference>
<reference evidence="7 8" key="2">
    <citation type="submission" date="2023-11" db="EMBL/GenBank/DDBJ databases">
        <authorList>
            <person name="Lara A.C."/>
            <person name="Chronakova A."/>
        </authorList>
    </citation>
    <scope>NUCLEOTIDE SEQUENCE [LARGE SCALE GENOMIC DNA]</scope>
    <source>
        <strain evidence="7 8">BCCO 10_0856</strain>
    </source>
</reference>
<dbReference type="InterPro" id="IPR036388">
    <property type="entry name" value="WH-like_DNA-bd_sf"/>
</dbReference>
<evidence type="ECO:0000256" key="1">
    <source>
        <dbReference type="ARBA" id="ARBA00010641"/>
    </source>
</evidence>
<keyword evidence="4" id="KW-0238">DNA-binding</keyword>
<evidence type="ECO:0000256" key="4">
    <source>
        <dbReference type="ARBA" id="ARBA00023125"/>
    </source>
</evidence>
<keyword evidence="3" id="KW-0731">Sigma factor</keyword>
<gene>
    <name evidence="7" type="ORF">SK803_41535</name>
</gene>
<comment type="caution">
    <text evidence="7">The sequence shown here is derived from an EMBL/GenBank/DDBJ whole genome shotgun (WGS) entry which is preliminary data.</text>
</comment>
<evidence type="ECO:0000313" key="8">
    <source>
        <dbReference type="Proteomes" id="UP001285521"/>
    </source>
</evidence>
<dbReference type="InterPro" id="IPR014284">
    <property type="entry name" value="RNA_pol_sigma-70_dom"/>
</dbReference>
<keyword evidence="2" id="KW-0805">Transcription regulation</keyword>
<dbReference type="EMBL" id="JAXAVW010000048">
    <property type="protein sequence ID" value="MDX8036717.1"/>
    <property type="molecule type" value="Genomic_DNA"/>
</dbReference>
<dbReference type="InterPro" id="IPR013324">
    <property type="entry name" value="RNA_pol_sigma_r3/r4-like"/>
</dbReference>
<protein>
    <submittedName>
        <fullName evidence="7">Sigma-70 family RNA polymerase sigma factor</fullName>
    </submittedName>
</protein>
<keyword evidence="8" id="KW-1185">Reference proteome</keyword>
<sequence length="209" mass="23175">MPPSDISTVVARCRQSDQRAWAELIESFRPLVWVTVRSFGLDADDAEDTCQATWTRVFQRIDVIREPEKIRAWIVTVAKREALRHVGRPKRDLPVGDGLELLELPATEATAEELLDVAAEHSRLGEAVSVLSAPQRELLDLLFGEDELSYAEISRRLRIPHGSIGPTRRRILNLLREELGVPRHLAVADTAEAVSADGSGRSVQLSATA</sequence>
<dbReference type="SUPFAM" id="SSF88659">
    <property type="entry name" value="Sigma3 and sigma4 domains of RNA polymerase sigma factors"/>
    <property type="match status" value="1"/>
</dbReference>
<organism evidence="7 8">
    <name type="scientific">Lentzea miocenica</name>
    <dbReference type="NCBI Taxonomy" id="3095431"/>
    <lineage>
        <taxon>Bacteria</taxon>
        <taxon>Bacillati</taxon>
        <taxon>Actinomycetota</taxon>
        <taxon>Actinomycetes</taxon>
        <taxon>Pseudonocardiales</taxon>
        <taxon>Pseudonocardiaceae</taxon>
        <taxon>Lentzea</taxon>
    </lineage>
</organism>
<evidence type="ECO:0000259" key="6">
    <source>
        <dbReference type="Pfam" id="PF04542"/>
    </source>
</evidence>
<reference evidence="7 8" key="1">
    <citation type="submission" date="2023-11" db="EMBL/GenBank/DDBJ databases">
        <title>Lentzea sokolovensis, sp. nov., Lentzea kristufkii, sp. nov., and Lentzea miocenensis, sp. nov., rare actinobacteria from Sokolov Coal Basin, Miocene lacustrine sediment, Czech Republic.</title>
        <authorList>
            <person name="Lara A."/>
            <person name="Kotroba L."/>
            <person name="Nouioui I."/>
            <person name="Neumann-Schaal M."/>
            <person name="Mast Y."/>
            <person name="Chronakova A."/>
        </authorList>
    </citation>
    <scope>NUCLEOTIDE SEQUENCE [LARGE SCALE GENOMIC DNA]</scope>
    <source>
        <strain evidence="7 8">BCCO 10_0856</strain>
    </source>
</reference>
<proteinExistence type="inferred from homology"/>
<dbReference type="Gene3D" id="1.10.1740.10">
    <property type="match status" value="1"/>
</dbReference>
<dbReference type="RefSeq" id="WP_319971712.1">
    <property type="nucleotide sequence ID" value="NZ_JAXAVW010000048.1"/>
</dbReference>
<comment type="similarity">
    <text evidence="1">Belongs to the sigma-70 factor family. ECF subfamily.</text>
</comment>
<keyword evidence="5" id="KW-0804">Transcription</keyword>
<accession>A0ABU4TFQ8</accession>
<evidence type="ECO:0000256" key="5">
    <source>
        <dbReference type="ARBA" id="ARBA00023163"/>
    </source>
</evidence>
<dbReference type="InterPro" id="IPR007627">
    <property type="entry name" value="RNA_pol_sigma70_r2"/>
</dbReference>
<evidence type="ECO:0000256" key="3">
    <source>
        <dbReference type="ARBA" id="ARBA00023082"/>
    </source>
</evidence>
<dbReference type="Pfam" id="PF04542">
    <property type="entry name" value="Sigma70_r2"/>
    <property type="match status" value="1"/>
</dbReference>
<dbReference type="NCBIfam" id="TIGR02937">
    <property type="entry name" value="sigma70-ECF"/>
    <property type="match status" value="1"/>
</dbReference>
<dbReference type="PANTHER" id="PTHR43133">
    <property type="entry name" value="RNA POLYMERASE ECF-TYPE SIGMA FACTO"/>
    <property type="match status" value="1"/>
</dbReference>
<evidence type="ECO:0000256" key="2">
    <source>
        <dbReference type="ARBA" id="ARBA00023015"/>
    </source>
</evidence>
<name>A0ABU4TFQ8_9PSEU</name>
<evidence type="ECO:0000313" key="7">
    <source>
        <dbReference type="EMBL" id="MDX8036717.1"/>
    </source>
</evidence>